<sequence>MFDRKKKKSKSPPPLQQPRQDDNNKYVYQYTVRDPWQWVISAIATESMTSVEKFSDLPSAKLATNGSPAAVQQHQPQEAPQQMMSGNPLRASSARRRQKMAKERRAALPATLRWEKINAKTGDIATAVHGTSSALDSLEDKDELVRTIQRCRCEHLNLSPPSVLINWDVSEEECKRVLGDALPVLPGNPATYAVLKEPMGSRGEGVFFVKDAEEIHKIISEHRQRAQKEPGFLDKLIAAKGRIPSWVLQAEVAPCLLVKGKHKFHLRSFLVVVENLSHPDILEVFVYKRHEVRMAATPVATDDPSNRDREAHITNGSSSETEKRELLDNIKELTDRNMQDKVETFVASVFGLHLLPDMLGRVKYAASQEGPSQTAHQVRRFAVAAIDMMVCSDDRIYLLEVNVNPSAPPENLVNKDFRNHLTGFMQDLIDLIMEKPYQNFTLARDLLQRKGLLD</sequence>
<keyword evidence="16" id="KW-1185">Reference proteome</keyword>
<dbReference type="PROSITE" id="PS51221">
    <property type="entry name" value="TTL"/>
    <property type="match status" value="1"/>
</dbReference>
<comment type="function">
    <text evidence="10">Catalyzes the post-translational addition of a tyrosine to the C-terminal end of detyrosinated alpha-tubulin.</text>
</comment>
<reference evidence="15" key="1">
    <citation type="submission" date="2020-06" db="EMBL/GenBank/DDBJ databases">
        <authorList>
            <consortium name="Plant Systems Biology data submission"/>
        </authorList>
    </citation>
    <scope>NUCLEOTIDE SEQUENCE</scope>
    <source>
        <strain evidence="15">D6</strain>
    </source>
</reference>
<evidence type="ECO:0000256" key="7">
    <source>
        <dbReference type="ARBA" id="ARBA00022840"/>
    </source>
</evidence>
<organism evidence="15 16">
    <name type="scientific">Seminavis robusta</name>
    <dbReference type="NCBI Taxonomy" id="568900"/>
    <lineage>
        <taxon>Eukaryota</taxon>
        <taxon>Sar</taxon>
        <taxon>Stramenopiles</taxon>
        <taxon>Ochrophyta</taxon>
        <taxon>Bacillariophyta</taxon>
        <taxon>Bacillariophyceae</taxon>
        <taxon>Bacillariophycidae</taxon>
        <taxon>Naviculales</taxon>
        <taxon>Naviculaceae</taxon>
        <taxon>Seminavis</taxon>
    </lineage>
</organism>
<dbReference type="Proteomes" id="UP001153069">
    <property type="component" value="Unassembled WGS sequence"/>
</dbReference>
<dbReference type="AlphaFoldDB" id="A0A9N8EI40"/>
<feature type="region of interest" description="Disordered" evidence="14">
    <location>
        <begin position="1"/>
        <end position="26"/>
    </location>
</feature>
<evidence type="ECO:0000256" key="14">
    <source>
        <dbReference type="SAM" id="MobiDB-lite"/>
    </source>
</evidence>
<name>A0A9N8EI40_9STRA</name>
<gene>
    <name evidence="15" type="ORF">SEMRO_1228_G254400.1</name>
</gene>
<evidence type="ECO:0000313" key="16">
    <source>
        <dbReference type="Proteomes" id="UP001153069"/>
    </source>
</evidence>
<evidence type="ECO:0000256" key="2">
    <source>
        <dbReference type="ARBA" id="ARBA00001958"/>
    </source>
</evidence>
<keyword evidence="9" id="KW-0630">Potassium</keyword>
<dbReference type="InterPro" id="IPR052492">
    <property type="entry name" value="Tubulin-tyrosine_ligase"/>
</dbReference>
<accession>A0A9N8EI40</accession>
<keyword evidence="7" id="KW-0067">ATP-binding</keyword>
<dbReference type="EMBL" id="CAICTM010001226">
    <property type="protein sequence ID" value="CAB9521751.1"/>
    <property type="molecule type" value="Genomic_DNA"/>
</dbReference>
<comment type="catalytic activity">
    <reaction evidence="13">
        <text>C-terminal L-alpha-aminoacyl-L-glutamyl-L-glutamyl-[tubulin] + L-tyrosine + ATP = C-terminal L-alpha-aminoacyl-L-glutamyl-L-glutamyl-L-tyrosyl-[tubulin] + ADP + phosphate + H(+)</text>
        <dbReference type="Rhea" id="RHEA:17605"/>
        <dbReference type="Rhea" id="RHEA-COMP:16434"/>
        <dbReference type="Rhea" id="RHEA-COMP:16435"/>
        <dbReference type="ChEBI" id="CHEBI:15378"/>
        <dbReference type="ChEBI" id="CHEBI:30616"/>
        <dbReference type="ChEBI" id="CHEBI:43474"/>
        <dbReference type="ChEBI" id="CHEBI:58315"/>
        <dbReference type="ChEBI" id="CHEBI:149554"/>
        <dbReference type="ChEBI" id="CHEBI:149555"/>
        <dbReference type="ChEBI" id="CHEBI:456216"/>
        <dbReference type="EC" id="6.3.2.25"/>
    </reaction>
</comment>
<evidence type="ECO:0000256" key="4">
    <source>
        <dbReference type="ARBA" id="ARBA00011245"/>
    </source>
</evidence>
<evidence type="ECO:0000256" key="5">
    <source>
        <dbReference type="ARBA" id="ARBA00022598"/>
    </source>
</evidence>
<proteinExistence type="inferred from homology"/>
<evidence type="ECO:0000256" key="9">
    <source>
        <dbReference type="ARBA" id="ARBA00022958"/>
    </source>
</evidence>
<dbReference type="Pfam" id="PF03133">
    <property type="entry name" value="TTL"/>
    <property type="match status" value="1"/>
</dbReference>
<evidence type="ECO:0000256" key="12">
    <source>
        <dbReference type="ARBA" id="ARBA00041021"/>
    </source>
</evidence>
<comment type="caution">
    <text evidence="15">The sequence shown here is derived from an EMBL/GenBank/DDBJ whole genome shotgun (WGS) entry which is preliminary data.</text>
</comment>
<evidence type="ECO:0000256" key="6">
    <source>
        <dbReference type="ARBA" id="ARBA00022741"/>
    </source>
</evidence>
<comment type="cofactor">
    <cofactor evidence="1">
        <name>Mg(2+)</name>
        <dbReference type="ChEBI" id="CHEBI:18420"/>
    </cofactor>
</comment>
<dbReference type="EC" id="6.3.2.25" evidence="11"/>
<dbReference type="GO" id="GO:0005876">
    <property type="term" value="C:spindle microtubule"/>
    <property type="evidence" value="ECO:0007669"/>
    <property type="project" value="TreeGrafter"/>
</dbReference>
<keyword evidence="8" id="KW-0460">Magnesium</keyword>
<dbReference type="OrthoDB" id="202825at2759"/>
<keyword evidence="5" id="KW-0436">Ligase</keyword>
<comment type="similarity">
    <text evidence="3">Belongs to the tubulin--tyrosine ligase family.</text>
</comment>
<feature type="compositionally biased region" description="Basic residues" evidence="14">
    <location>
        <begin position="1"/>
        <end position="10"/>
    </location>
</feature>
<feature type="compositionally biased region" description="Low complexity" evidence="14">
    <location>
        <begin position="68"/>
        <end position="82"/>
    </location>
</feature>
<comment type="cofactor">
    <cofactor evidence="2">
        <name>K(+)</name>
        <dbReference type="ChEBI" id="CHEBI:29103"/>
    </cofactor>
</comment>
<evidence type="ECO:0000313" key="15">
    <source>
        <dbReference type="EMBL" id="CAB9521751.1"/>
    </source>
</evidence>
<evidence type="ECO:0000256" key="11">
    <source>
        <dbReference type="ARBA" id="ARBA00038960"/>
    </source>
</evidence>
<evidence type="ECO:0000256" key="10">
    <source>
        <dbReference type="ARBA" id="ARBA00037791"/>
    </source>
</evidence>
<dbReference type="PANTHER" id="PTHR46570:SF1">
    <property type="entry name" value="TUBULIN--TYROSINE LIGASE"/>
    <property type="match status" value="1"/>
</dbReference>
<dbReference type="GO" id="GO:0000226">
    <property type="term" value="P:microtubule cytoskeleton organization"/>
    <property type="evidence" value="ECO:0007669"/>
    <property type="project" value="TreeGrafter"/>
</dbReference>
<feature type="region of interest" description="Disordered" evidence="14">
    <location>
        <begin position="63"/>
        <end position="98"/>
    </location>
</feature>
<comment type="subunit">
    <text evidence="4">Monomer.</text>
</comment>
<dbReference type="SUPFAM" id="SSF56059">
    <property type="entry name" value="Glutathione synthetase ATP-binding domain-like"/>
    <property type="match status" value="1"/>
</dbReference>
<protein>
    <recommendedName>
        <fullName evidence="12">Tubulin--tyrosine ligase</fullName>
        <ecNumber evidence="11">6.3.2.25</ecNumber>
    </recommendedName>
</protein>
<keyword evidence="6" id="KW-0547">Nucleotide-binding</keyword>
<dbReference type="GO" id="GO:0004835">
    <property type="term" value="F:tubulin-tyrosine ligase activity"/>
    <property type="evidence" value="ECO:0007669"/>
    <property type="project" value="UniProtKB-EC"/>
</dbReference>
<evidence type="ECO:0000256" key="8">
    <source>
        <dbReference type="ARBA" id="ARBA00022842"/>
    </source>
</evidence>
<feature type="region of interest" description="Disordered" evidence="14">
    <location>
        <begin position="299"/>
        <end position="321"/>
    </location>
</feature>
<dbReference type="PANTHER" id="PTHR46570">
    <property type="entry name" value="TUBULIN--TYROSINE LIGASE"/>
    <property type="match status" value="1"/>
</dbReference>
<evidence type="ECO:0000256" key="1">
    <source>
        <dbReference type="ARBA" id="ARBA00001946"/>
    </source>
</evidence>
<evidence type="ECO:0000256" key="3">
    <source>
        <dbReference type="ARBA" id="ARBA00006820"/>
    </source>
</evidence>
<dbReference type="InterPro" id="IPR004344">
    <property type="entry name" value="TTL/TTLL_fam"/>
</dbReference>
<dbReference type="GO" id="GO:0005524">
    <property type="term" value="F:ATP binding"/>
    <property type="evidence" value="ECO:0007669"/>
    <property type="project" value="UniProtKB-KW"/>
</dbReference>
<evidence type="ECO:0000256" key="13">
    <source>
        <dbReference type="ARBA" id="ARBA00047950"/>
    </source>
</evidence>
<dbReference type="Gene3D" id="3.30.470.20">
    <property type="entry name" value="ATP-grasp fold, B domain"/>
    <property type="match status" value="1"/>
</dbReference>